<dbReference type="Pfam" id="PF17200">
    <property type="entry name" value="sCache_2"/>
    <property type="match status" value="1"/>
</dbReference>
<dbReference type="AlphaFoldDB" id="A0A127K8Q3"/>
<evidence type="ECO:0000256" key="1">
    <source>
        <dbReference type="ARBA" id="ARBA00004651"/>
    </source>
</evidence>
<dbReference type="InterPro" id="IPR004010">
    <property type="entry name" value="Double_Cache_2"/>
</dbReference>
<sequence>MRTLVFPLAAVLVLGVGALPHAVLAQGGEIAVRSAVELRAKDLLEIAARHVQTHGEAGTLDFARQSAFVDRDLYAYALRTDGRFLASGGASAALVGDNVLDYRDSDGKAFFREMIEIAKRDGEGQVEYRWFNPADSRGEPKVTFFRKVGEVIVAVGYYPPRATSLQAREMLDDAVAALRKDRAGSLKRFQDLNGEFIRNDLYVFVADTASGRFLAHGASPALVGTNAFELKDPRGRAIVREMVEIGQKKGRGELDYLWRNPMTQQFESKHTFFRIDEGLLVGVGSYNR</sequence>
<keyword evidence="3" id="KW-0812">Transmembrane</keyword>
<dbReference type="CDD" id="cd18774">
    <property type="entry name" value="PDC2_HK_sensor"/>
    <property type="match status" value="1"/>
</dbReference>
<comment type="subcellular location">
    <subcellularLocation>
        <location evidence="1">Cell membrane</location>
        <topology evidence="1">Multi-pass membrane protein</topology>
    </subcellularLocation>
</comment>
<dbReference type="Gene3D" id="3.30.450.20">
    <property type="entry name" value="PAS domain"/>
    <property type="match status" value="2"/>
</dbReference>
<dbReference type="Proteomes" id="UP000036902">
    <property type="component" value="Chromosome"/>
</dbReference>
<evidence type="ECO:0000313" key="7">
    <source>
        <dbReference type="EMBL" id="AMO38345.1"/>
    </source>
</evidence>
<accession>A0A127K8Q3</accession>
<keyword evidence="5" id="KW-0472">Membrane</keyword>
<feature type="domain" description="Single Cache" evidence="6">
    <location>
        <begin position="161"/>
        <end position="240"/>
    </location>
</feature>
<dbReference type="EMBL" id="CP014646">
    <property type="protein sequence ID" value="AMO38345.1"/>
    <property type="molecule type" value="Genomic_DNA"/>
</dbReference>
<evidence type="ECO:0000256" key="4">
    <source>
        <dbReference type="ARBA" id="ARBA00022989"/>
    </source>
</evidence>
<evidence type="ECO:0000259" key="6">
    <source>
        <dbReference type="SMART" id="SM01049"/>
    </source>
</evidence>
<evidence type="ECO:0000256" key="3">
    <source>
        <dbReference type="ARBA" id="ARBA00022692"/>
    </source>
</evidence>
<dbReference type="STRING" id="1134435.AC731_016240"/>
<keyword evidence="2" id="KW-1003">Cell membrane</keyword>
<dbReference type="Pfam" id="PF08269">
    <property type="entry name" value="dCache_2"/>
    <property type="match status" value="1"/>
</dbReference>
<keyword evidence="4" id="KW-1133">Transmembrane helix</keyword>
<proteinExistence type="predicted"/>
<name>A0A127K8Q3_9RHOO</name>
<reference evidence="8" key="1">
    <citation type="submission" date="2016-03" db="EMBL/GenBank/DDBJ databases">
        <authorList>
            <person name="Ma C."/>
            <person name="Zhou S."/>
            <person name="Yang G."/>
        </authorList>
    </citation>
    <scope>NUCLEOTIDE SEQUENCE [LARGE SCALE GENOMIC DNA]</scope>
    <source>
        <strain evidence="8">SgZ-1</strain>
    </source>
</reference>
<dbReference type="InterPro" id="IPR033480">
    <property type="entry name" value="sCache_2"/>
</dbReference>
<protein>
    <recommendedName>
        <fullName evidence="6">Single Cache domain-containing protein</fullName>
    </recommendedName>
</protein>
<dbReference type="SMART" id="SM01049">
    <property type="entry name" value="Cache_2"/>
    <property type="match status" value="2"/>
</dbReference>
<dbReference type="GO" id="GO:0005886">
    <property type="term" value="C:plasma membrane"/>
    <property type="evidence" value="ECO:0007669"/>
    <property type="project" value="UniProtKB-SubCell"/>
</dbReference>
<evidence type="ECO:0000256" key="5">
    <source>
        <dbReference type="ARBA" id="ARBA00023136"/>
    </source>
</evidence>
<evidence type="ECO:0000313" key="8">
    <source>
        <dbReference type="Proteomes" id="UP000036902"/>
    </source>
</evidence>
<feature type="domain" description="Single Cache" evidence="6">
    <location>
        <begin position="29"/>
        <end position="112"/>
    </location>
</feature>
<dbReference type="KEGG" id="thu:AC731_016240"/>
<organism evidence="7 8">
    <name type="scientific">Thauera humireducens</name>
    <dbReference type="NCBI Taxonomy" id="1134435"/>
    <lineage>
        <taxon>Bacteria</taxon>
        <taxon>Pseudomonadati</taxon>
        <taxon>Pseudomonadota</taxon>
        <taxon>Betaproteobacteria</taxon>
        <taxon>Rhodocyclales</taxon>
        <taxon>Zoogloeaceae</taxon>
        <taxon>Thauera</taxon>
    </lineage>
</organism>
<gene>
    <name evidence="7" type="ORF">AC731_016240</name>
</gene>
<keyword evidence="8" id="KW-1185">Reference proteome</keyword>
<dbReference type="RefSeq" id="WP_048707654.1">
    <property type="nucleotide sequence ID" value="NZ_CP014646.1"/>
</dbReference>
<evidence type="ECO:0000256" key="2">
    <source>
        <dbReference type="ARBA" id="ARBA00022475"/>
    </source>
</evidence>